<feature type="transmembrane region" description="Helical" evidence="1">
    <location>
        <begin position="48"/>
        <end position="68"/>
    </location>
</feature>
<keyword evidence="3" id="KW-1185">Reference proteome</keyword>
<accession>A0A9W7FQA3</accession>
<reference evidence="3" key="1">
    <citation type="journal article" date="2023" name="Commun. Biol.">
        <title>Genome analysis of Parmales, the sister group of diatoms, reveals the evolutionary specialization of diatoms from phago-mixotrophs to photoautotrophs.</title>
        <authorList>
            <person name="Ban H."/>
            <person name="Sato S."/>
            <person name="Yoshikawa S."/>
            <person name="Yamada K."/>
            <person name="Nakamura Y."/>
            <person name="Ichinomiya M."/>
            <person name="Sato N."/>
            <person name="Blanc-Mathieu R."/>
            <person name="Endo H."/>
            <person name="Kuwata A."/>
            <person name="Ogata H."/>
        </authorList>
    </citation>
    <scope>NUCLEOTIDE SEQUENCE [LARGE SCALE GENOMIC DNA]</scope>
    <source>
        <strain evidence="3">NIES 3700</strain>
    </source>
</reference>
<feature type="transmembrane region" description="Helical" evidence="1">
    <location>
        <begin position="135"/>
        <end position="156"/>
    </location>
</feature>
<keyword evidence="1" id="KW-0472">Membrane</keyword>
<feature type="transmembrane region" description="Helical" evidence="1">
    <location>
        <begin position="74"/>
        <end position="98"/>
    </location>
</feature>
<dbReference type="EMBL" id="BRXW01000250">
    <property type="protein sequence ID" value="GMI16362.1"/>
    <property type="molecule type" value="Genomic_DNA"/>
</dbReference>
<evidence type="ECO:0000313" key="2">
    <source>
        <dbReference type="EMBL" id="GMI16362.1"/>
    </source>
</evidence>
<organism evidence="2 3">
    <name type="scientific">Triparma laevis f. longispina</name>
    <dbReference type="NCBI Taxonomy" id="1714387"/>
    <lineage>
        <taxon>Eukaryota</taxon>
        <taxon>Sar</taxon>
        <taxon>Stramenopiles</taxon>
        <taxon>Ochrophyta</taxon>
        <taxon>Bolidophyceae</taxon>
        <taxon>Parmales</taxon>
        <taxon>Triparmaceae</taxon>
        <taxon>Triparma</taxon>
    </lineage>
</organism>
<dbReference type="AlphaFoldDB" id="A0A9W7FQA3"/>
<dbReference type="OrthoDB" id="199972at2759"/>
<feature type="transmembrane region" description="Helical" evidence="1">
    <location>
        <begin position="110"/>
        <end position="129"/>
    </location>
</feature>
<keyword evidence="1" id="KW-1133">Transmembrane helix</keyword>
<comment type="caution">
    <text evidence="2">The sequence shown here is derived from an EMBL/GenBank/DDBJ whole genome shotgun (WGS) entry which is preliminary data.</text>
</comment>
<evidence type="ECO:0000256" key="1">
    <source>
        <dbReference type="SAM" id="Phobius"/>
    </source>
</evidence>
<sequence>MSSDPSTSYSPLDDRDCILSPFSPASASETLQLTLCCDKFKIMNPKQFLYKNIFIILATYMFIPIIALHDDNKIGGITYASILIGIHVLFIIIYFYKVKILKLDSNNKQLAARVLGLIFCVMLLGLVAGNLDEDLGMLALELMGLCAVHSMILLLVTVEVNGDGGIENGVIKTPIV</sequence>
<dbReference type="Proteomes" id="UP001165122">
    <property type="component" value="Unassembled WGS sequence"/>
</dbReference>
<keyword evidence="1" id="KW-0812">Transmembrane</keyword>
<protein>
    <submittedName>
        <fullName evidence="2">Uncharacterized protein</fullName>
    </submittedName>
</protein>
<proteinExistence type="predicted"/>
<name>A0A9W7FQA3_9STRA</name>
<evidence type="ECO:0000313" key="3">
    <source>
        <dbReference type="Proteomes" id="UP001165122"/>
    </source>
</evidence>
<gene>
    <name evidence="2" type="ORF">TrLO_g12907</name>
</gene>